<name>A0A3R9X094_9CREN</name>
<organism evidence="1 3">
    <name type="scientific">Candidatus Methanodesulfokora washburnensis</name>
    <dbReference type="NCBI Taxonomy" id="2478471"/>
    <lineage>
        <taxon>Archaea</taxon>
        <taxon>Thermoproteota</taxon>
        <taxon>Candidatus Korarchaeia</taxon>
        <taxon>Candidatus Korarchaeia incertae sedis</taxon>
        <taxon>Candidatus Methanodesulfokora</taxon>
    </lineage>
</organism>
<evidence type="ECO:0000313" key="1">
    <source>
        <dbReference type="EMBL" id="RSN71853.1"/>
    </source>
</evidence>
<evidence type="ECO:0000313" key="2">
    <source>
        <dbReference type="EMBL" id="RZN63402.1"/>
    </source>
</evidence>
<dbReference type="RefSeq" id="WP_125672781.1">
    <property type="nucleotide sequence ID" value="NZ_RCOS01000168.1"/>
</dbReference>
<accession>A0A3R9X094</accession>
<dbReference type="EMBL" id="RXII01000015">
    <property type="protein sequence ID" value="RZN63402.1"/>
    <property type="molecule type" value="Genomic_DNA"/>
</dbReference>
<dbReference type="AlphaFoldDB" id="A0A3R9X094"/>
<dbReference type="OrthoDB" id="384381at2157"/>
<evidence type="ECO:0000313" key="3">
    <source>
        <dbReference type="Proteomes" id="UP000277582"/>
    </source>
</evidence>
<reference evidence="1 3" key="1">
    <citation type="submission" date="2018-10" db="EMBL/GenBank/DDBJ databases">
        <title>Co-occurring genomic capacity for anaerobic methane metabolism and dissimilatory sulfite reduction discovered in the Korarchaeota.</title>
        <authorList>
            <person name="Mckay L.J."/>
            <person name="Dlakic M."/>
            <person name="Fields M.W."/>
            <person name="Delmont T.O."/>
            <person name="Eren A.M."/>
            <person name="Jay Z.J."/>
            <person name="Klingelsmith K.B."/>
            <person name="Rusch D.B."/>
            <person name="Inskeep W.P."/>
        </authorList>
    </citation>
    <scope>NUCLEOTIDE SEQUENCE [LARGE SCALE GENOMIC DNA]</scope>
    <source>
        <strain evidence="1 3">MDKW</strain>
    </source>
</reference>
<dbReference type="EMBL" id="RCOS01000168">
    <property type="protein sequence ID" value="RSN71853.1"/>
    <property type="molecule type" value="Genomic_DNA"/>
</dbReference>
<keyword evidence="3" id="KW-1185">Reference proteome</keyword>
<protein>
    <recommendedName>
        <fullName evidence="5">OB domain-containing protein</fullName>
    </recommendedName>
</protein>
<dbReference type="InterPro" id="IPR012340">
    <property type="entry name" value="NA-bd_OB-fold"/>
</dbReference>
<sequence length="214" mass="24507">MSLTEHAEIVLIEDILRGDFEQLELEKGRLFRLPWGMSVSKLRVMGVVISSFISEDRNFARLTIFDGSGAIDLRSFEDGVRLLIDENGEVYGAGSILDVVARPRSWKEELYLQPIIVRKIRDPNYIILRILELLERRLSRARIMSKMEREAVAEGNLLYIERTIISALRGGPMSRDAIISMFPKEKAETIMHVLDKLINDGVVEESGDIYTLRR</sequence>
<dbReference type="Proteomes" id="UP000277582">
    <property type="component" value="Unassembled WGS sequence"/>
</dbReference>
<evidence type="ECO:0008006" key="5">
    <source>
        <dbReference type="Google" id="ProtNLM"/>
    </source>
</evidence>
<gene>
    <name evidence="1" type="ORF">D6D85_15135</name>
    <name evidence="2" type="ORF">EF810_00985</name>
</gene>
<dbReference type="SUPFAM" id="SSF50249">
    <property type="entry name" value="Nucleic acid-binding proteins"/>
    <property type="match status" value="1"/>
</dbReference>
<comment type="caution">
    <text evidence="1">The sequence shown here is derived from an EMBL/GenBank/DDBJ whole genome shotgun (WGS) entry which is preliminary data.</text>
</comment>
<dbReference type="Gene3D" id="2.40.50.140">
    <property type="entry name" value="Nucleic acid-binding proteins"/>
    <property type="match status" value="1"/>
</dbReference>
<evidence type="ECO:0000313" key="4">
    <source>
        <dbReference type="Proteomes" id="UP000316217"/>
    </source>
</evidence>
<reference evidence="2 4" key="2">
    <citation type="journal article" date="2019" name="Nat. Microbiol.">
        <title>Wide diversity of methane and short-chain alkane metabolisms in uncultured archaea.</title>
        <authorList>
            <person name="Borrel G."/>
            <person name="Adam P.S."/>
            <person name="McKay L.J."/>
            <person name="Chen L.X."/>
            <person name="Sierra-Garcia I.N."/>
            <person name="Sieber C.M."/>
            <person name="Letourneur Q."/>
            <person name="Ghozlane A."/>
            <person name="Andersen G.L."/>
            <person name="Li W.J."/>
            <person name="Hallam S.J."/>
            <person name="Muyzer G."/>
            <person name="de Oliveira V.M."/>
            <person name="Inskeep W.P."/>
            <person name="Banfield J.F."/>
            <person name="Gribaldo S."/>
        </authorList>
    </citation>
    <scope>NUCLEOTIDE SEQUENCE [LARGE SCALE GENOMIC DNA]</scope>
    <source>
        <strain evidence="2">NM4</strain>
    </source>
</reference>
<dbReference type="Proteomes" id="UP000316217">
    <property type="component" value="Unassembled WGS sequence"/>
</dbReference>
<proteinExistence type="predicted"/>